<name>A0A075GEQ8_9EURY</name>
<evidence type="ECO:0000313" key="3">
    <source>
        <dbReference type="EMBL" id="AIF02521.1"/>
    </source>
</evidence>
<sequence>MTVVNREKCSECGSRDMDEDEARGEFVCNDCGLVQEDKAIDINHPQGRVGEGAHNTALRNDVGENKLGSVIDRGEARKLGKSNLTRTAVRAHAVKNQRAKDIMREIERLTDSKATQDAAKALLNTGFVNDNSVHLSADDLGPKPGNQMRFMHQDSKNATYVIRCSAIATMMVLSDIGSIPYRIWKVDARANGIDENDCLRAKRIIRSRLDRTALKGLTGLKVIRNPAMMRRRALDAWSERLRLWVHAQGISGAQQFLDWVEEKRRKLDMDGDGRLGQENADMLMAMIATVALSELGISEVTKRAIAEDVFMLTVGGVNARLKQTRSHIEDSKS</sequence>
<feature type="domain" description="TFIIB-type" evidence="2">
    <location>
        <begin position="5"/>
        <end position="36"/>
    </location>
</feature>
<organism evidence="3">
    <name type="scientific">uncultured marine group II/III euryarchaeote KM3_157_F12</name>
    <dbReference type="NCBI Taxonomy" id="1457905"/>
    <lineage>
        <taxon>Archaea</taxon>
        <taxon>Methanobacteriati</taxon>
        <taxon>Methanobacteriota</taxon>
        <taxon>environmental samples</taxon>
    </lineage>
</organism>
<keyword evidence="1" id="KW-0479">Metal-binding</keyword>
<dbReference type="InterPro" id="IPR013137">
    <property type="entry name" value="Znf_TFIIB"/>
</dbReference>
<accession>A0A075GEQ8</accession>
<dbReference type="PROSITE" id="PS51134">
    <property type="entry name" value="ZF_TFIIB"/>
    <property type="match status" value="1"/>
</dbReference>
<keyword evidence="3" id="KW-0648">Protein biosynthesis</keyword>
<dbReference type="Pfam" id="PF08271">
    <property type="entry name" value="Zn_Ribbon_TF"/>
    <property type="match status" value="1"/>
</dbReference>
<dbReference type="EMBL" id="KF900653">
    <property type="protein sequence ID" value="AIF02521.1"/>
    <property type="molecule type" value="Genomic_DNA"/>
</dbReference>
<evidence type="ECO:0000259" key="2">
    <source>
        <dbReference type="PROSITE" id="PS51134"/>
    </source>
</evidence>
<keyword evidence="1" id="KW-0862">Zinc</keyword>
<dbReference type="GO" id="GO:0008270">
    <property type="term" value="F:zinc ion binding"/>
    <property type="evidence" value="ECO:0007669"/>
    <property type="project" value="UniProtKB-KW"/>
</dbReference>
<keyword evidence="3" id="KW-0396">Initiation factor</keyword>
<dbReference type="AlphaFoldDB" id="A0A075GEQ8"/>
<reference evidence="3" key="1">
    <citation type="journal article" date="2014" name="Genome Biol. Evol.">
        <title>Pangenome evidence for extensive interdomain horizontal transfer affecting lineage core and shell genes in uncultured planktonic thaumarchaeota and euryarchaeota.</title>
        <authorList>
            <person name="Deschamps P."/>
            <person name="Zivanovic Y."/>
            <person name="Moreira D."/>
            <person name="Rodriguez-Valera F."/>
            <person name="Lopez-Garcia P."/>
        </authorList>
    </citation>
    <scope>NUCLEOTIDE SEQUENCE</scope>
</reference>
<keyword evidence="1" id="KW-0863">Zinc-finger</keyword>
<evidence type="ECO:0000256" key="1">
    <source>
        <dbReference type="PROSITE-ProRule" id="PRU00469"/>
    </source>
</evidence>
<dbReference type="Gene3D" id="1.10.472.170">
    <property type="match status" value="1"/>
</dbReference>
<proteinExistence type="predicted"/>
<protein>
    <submittedName>
        <fullName evidence="3">Transcription initiation factor TFIIIB related protein</fullName>
    </submittedName>
</protein>
<dbReference type="SUPFAM" id="SSF57783">
    <property type="entry name" value="Zinc beta-ribbon"/>
    <property type="match status" value="1"/>
</dbReference>
<dbReference type="GO" id="GO:0003743">
    <property type="term" value="F:translation initiation factor activity"/>
    <property type="evidence" value="ECO:0007669"/>
    <property type="project" value="UniProtKB-KW"/>
</dbReference>